<dbReference type="Proteomes" id="UP000324222">
    <property type="component" value="Unassembled WGS sequence"/>
</dbReference>
<reference evidence="2 3" key="1">
    <citation type="submission" date="2019-05" db="EMBL/GenBank/DDBJ databases">
        <title>Another draft genome of Portunus trituberculatus and its Hox gene families provides insights of decapod evolution.</title>
        <authorList>
            <person name="Jeong J.-H."/>
            <person name="Song I."/>
            <person name="Kim S."/>
            <person name="Choi T."/>
            <person name="Kim D."/>
            <person name="Ryu S."/>
            <person name="Kim W."/>
        </authorList>
    </citation>
    <scope>NUCLEOTIDE SEQUENCE [LARGE SCALE GENOMIC DNA]</scope>
    <source>
        <tissue evidence="2">Muscle</tissue>
    </source>
</reference>
<comment type="caution">
    <text evidence="2">The sequence shown here is derived from an EMBL/GenBank/DDBJ whole genome shotgun (WGS) entry which is preliminary data.</text>
</comment>
<evidence type="ECO:0000256" key="1">
    <source>
        <dbReference type="SAM" id="MobiDB-lite"/>
    </source>
</evidence>
<gene>
    <name evidence="2" type="ORF">E2C01_045580</name>
</gene>
<organism evidence="2 3">
    <name type="scientific">Portunus trituberculatus</name>
    <name type="common">Swimming crab</name>
    <name type="synonym">Neptunus trituberculatus</name>
    <dbReference type="NCBI Taxonomy" id="210409"/>
    <lineage>
        <taxon>Eukaryota</taxon>
        <taxon>Metazoa</taxon>
        <taxon>Ecdysozoa</taxon>
        <taxon>Arthropoda</taxon>
        <taxon>Crustacea</taxon>
        <taxon>Multicrustacea</taxon>
        <taxon>Malacostraca</taxon>
        <taxon>Eumalacostraca</taxon>
        <taxon>Eucarida</taxon>
        <taxon>Decapoda</taxon>
        <taxon>Pleocyemata</taxon>
        <taxon>Brachyura</taxon>
        <taxon>Eubrachyura</taxon>
        <taxon>Portunoidea</taxon>
        <taxon>Portunidae</taxon>
        <taxon>Portuninae</taxon>
        <taxon>Portunus</taxon>
    </lineage>
</organism>
<proteinExistence type="predicted"/>
<feature type="compositionally biased region" description="Basic and acidic residues" evidence="1">
    <location>
        <begin position="54"/>
        <end position="72"/>
    </location>
</feature>
<protein>
    <submittedName>
        <fullName evidence="2">Uncharacterized protein</fullName>
    </submittedName>
</protein>
<evidence type="ECO:0000313" key="3">
    <source>
        <dbReference type="Proteomes" id="UP000324222"/>
    </source>
</evidence>
<name>A0A5B7G3I2_PORTR</name>
<evidence type="ECO:0000313" key="2">
    <source>
        <dbReference type="EMBL" id="MPC51728.1"/>
    </source>
</evidence>
<feature type="region of interest" description="Disordered" evidence="1">
    <location>
        <begin position="40"/>
        <end position="88"/>
    </location>
</feature>
<dbReference type="EMBL" id="VSRR010010370">
    <property type="protein sequence ID" value="MPC51728.1"/>
    <property type="molecule type" value="Genomic_DNA"/>
</dbReference>
<accession>A0A5B7G3I2</accession>
<sequence>MLLGSSSPPRTVQAGREKVRIRRPLSISAIPFPSFLRTPSSLPSPRAFLPPPGDKVRIRAPRDSRAPQHDARSLTTKPAGQERGTLFPCRLWRPTVTQITQSTPEHTPL</sequence>
<dbReference type="AlphaFoldDB" id="A0A5B7G3I2"/>
<keyword evidence="3" id="KW-1185">Reference proteome</keyword>